<proteinExistence type="predicted"/>
<evidence type="ECO:0000259" key="2">
    <source>
        <dbReference type="Pfam" id="PF13505"/>
    </source>
</evidence>
<keyword evidence="1" id="KW-0732">Signal</keyword>
<reference evidence="3" key="1">
    <citation type="submission" date="2016-10" db="EMBL/GenBank/DDBJ databases">
        <authorList>
            <person name="de Groot N.N."/>
        </authorList>
    </citation>
    <scope>NUCLEOTIDE SEQUENCE</scope>
</reference>
<gene>
    <name evidence="3" type="ORF">MNB_SV-5-1572</name>
</gene>
<dbReference type="InterPro" id="IPR027385">
    <property type="entry name" value="Beta-barrel_OMP"/>
</dbReference>
<dbReference type="EMBL" id="FPKX01000055">
    <property type="protein sequence ID" value="SFZ98589.1"/>
    <property type="molecule type" value="Genomic_DNA"/>
</dbReference>
<sequence length="220" mass="24980">MKKNIIISLTLLAALNTAAVANQYNRQSVPASYHQVPQSQSHFYLGGAYGLVNADDNYFYTPGVLTNTDIDYDSFMFQAGYELNPYVAVEFRYWLSVGDGDYSLSDNHVPASGSYSDFDAWGIYLKPQYPITPEFTIYGLMGMAGVKVDGEQYWKIVDDVSFSWGLGASFDITPEVEVFVDYVRLYDDTYTGYYDYYGYSYNNIENTVVDSFNFGVTYKF</sequence>
<dbReference type="SUPFAM" id="SSF56925">
    <property type="entry name" value="OMPA-like"/>
    <property type="match status" value="1"/>
</dbReference>
<dbReference type="Pfam" id="PF13505">
    <property type="entry name" value="OMP_b-brl"/>
    <property type="match status" value="1"/>
</dbReference>
<protein>
    <submittedName>
        <fullName evidence="3">Putative outer membrane protein A</fullName>
    </submittedName>
</protein>
<accession>A0A1W1EEW3</accession>
<evidence type="ECO:0000256" key="1">
    <source>
        <dbReference type="ARBA" id="ARBA00022729"/>
    </source>
</evidence>
<organism evidence="3">
    <name type="scientific">hydrothermal vent metagenome</name>
    <dbReference type="NCBI Taxonomy" id="652676"/>
    <lineage>
        <taxon>unclassified sequences</taxon>
        <taxon>metagenomes</taxon>
        <taxon>ecological metagenomes</taxon>
    </lineage>
</organism>
<dbReference type="InterPro" id="IPR011250">
    <property type="entry name" value="OMP/PagP_B-barrel"/>
</dbReference>
<feature type="domain" description="Outer membrane protein beta-barrel" evidence="2">
    <location>
        <begin position="25"/>
        <end position="220"/>
    </location>
</feature>
<dbReference type="AlphaFoldDB" id="A0A1W1EEW3"/>
<evidence type="ECO:0000313" key="3">
    <source>
        <dbReference type="EMBL" id="SFZ98589.1"/>
    </source>
</evidence>
<name>A0A1W1EEW3_9ZZZZ</name>
<dbReference type="Gene3D" id="2.40.160.20">
    <property type="match status" value="1"/>
</dbReference>